<dbReference type="STRING" id="457427.SSOG_09154"/>
<dbReference type="EMBL" id="GG657755">
    <property type="protein sequence ID" value="EFL29440.1"/>
    <property type="molecule type" value="Genomic_DNA"/>
</dbReference>
<evidence type="ECO:0000313" key="1">
    <source>
        <dbReference type="EMBL" id="EFL29440.1"/>
    </source>
</evidence>
<dbReference type="Proteomes" id="UP000003963">
    <property type="component" value="Unassembled WGS sequence"/>
</dbReference>
<gene>
    <name evidence="1" type="ORF">SSOG_09154</name>
</gene>
<reference evidence="1 2" key="1">
    <citation type="submission" date="2009-02" db="EMBL/GenBank/DDBJ databases">
        <title>Annotation of Streptomyces hygroscopicus strain ATCC 53653.</title>
        <authorList>
            <consortium name="The Broad Institute Genome Sequencing Platform"/>
            <consortium name="Broad Institute Microbial Sequencing Center"/>
            <person name="Fischbach M."/>
            <person name="Godfrey P."/>
            <person name="Ward D."/>
            <person name="Young S."/>
            <person name="Zeng Q."/>
            <person name="Koehrsen M."/>
            <person name="Alvarado L."/>
            <person name="Berlin A.M."/>
            <person name="Bochicchio J."/>
            <person name="Borenstein D."/>
            <person name="Chapman S.B."/>
            <person name="Chen Z."/>
            <person name="Engels R."/>
            <person name="Freedman E."/>
            <person name="Gellesch M."/>
            <person name="Goldberg J."/>
            <person name="Griggs A."/>
            <person name="Gujja S."/>
            <person name="Heilman E.R."/>
            <person name="Heiman D.I."/>
            <person name="Hepburn T.A."/>
            <person name="Howarth C."/>
            <person name="Jen D."/>
            <person name="Larson L."/>
            <person name="Lewis B."/>
            <person name="Mehta T."/>
            <person name="Park D."/>
            <person name="Pearson M."/>
            <person name="Richards J."/>
            <person name="Roberts A."/>
            <person name="Saif S."/>
            <person name="Shea T.D."/>
            <person name="Shenoy N."/>
            <person name="Sisk P."/>
            <person name="Stolte C."/>
            <person name="Sykes S.N."/>
            <person name="Thomson T."/>
            <person name="Walk T."/>
            <person name="White J."/>
            <person name="Yandava C."/>
            <person name="Straight P."/>
            <person name="Clardy J."/>
            <person name="Hung D."/>
            <person name="Kolter R."/>
            <person name="Mekalanos J."/>
            <person name="Walker S."/>
            <person name="Walsh C.T."/>
            <person name="Wieland-Brown L.C."/>
            <person name="Haas B."/>
            <person name="Nusbaum C."/>
            <person name="Birren B."/>
        </authorList>
    </citation>
    <scope>NUCLEOTIDE SEQUENCE [LARGE SCALE GENOMIC DNA]</scope>
    <source>
        <strain evidence="1 2">ATCC 53653</strain>
    </source>
</reference>
<dbReference type="HOGENOM" id="CLU_2541130_0_0_11"/>
<dbReference type="OrthoDB" id="9998935at2"/>
<name>D9WX12_9ACTN</name>
<organism evidence="1 2">
    <name type="scientific">Streptomyces himastatinicus ATCC 53653</name>
    <dbReference type="NCBI Taxonomy" id="457427"/>
    <lineage>
        <taxon>Bacteria</taxon>
        <taxon>Bacillati</taxon>
        <taxon>Actinomycetota</taxon>
        <taxon>Actinomycetes</taxon>
        <taxon>Kitasatosporales</taxon>
        <taxon>Streptomycetaceae</taxon>
        <taxon>Streptomyces</taxon>
        <taxon>Streptomyces violaceusniger group</taxon>
    </lineage>
</organism>
<sequence>MDDATAKEWLIRNEEDDAVKEWFGELEEESGPNLGGRPSIGPKVEARLDEETLRRVDEFAAGRSRADALRDLIAAGLDALEAA</sequence>
<evidence type="ECO:0008006" key="3">
    <source>
        <dbReference type="Google" id="ProtNLM"/>
    </source>
</evidence>
<accession>D9WX12</accession>
<keyword evidence="2" id="KW-1185">Reference proteome</keyword>
<evidence type="ECO:0000313" key="2">
    <source>
        <dbReference type="Proteomes" id="UP000003963"/>
    </source>
</evidence>
<dbReference type="RefSeq" id="WP_009721237.1">
    <property type="nucleotide sequence ID" value="NZ_GG657755.1"/>
</dbReference>
<dbReference type="AlphaFoldDB" id="D9WX12"/>
<protein>
    <recommendedName>
        <fullName evidence="3">Ribbon-helix-helix protein CopG domain-containing protein</fullName>
    </recommendedName>
</protein>
<proteinExistence type="predicted"/>